<keyword evidence="2" id="KW-1185">Reference proteome</keyword>
<evidence type="ECO:0000313" key="2">
    <source>
        <dbReference type="Proteomes" id="UP001299068"/>
    </source>
</evidence>
<evidence type="ECO:0000313" key="1">
    <source>
        <dbReference type="EMBL" id="MBY0755056.1"/>
    </source>
</evidence>
<comment type="caution">
    <text evidence="1">The sequence shown here is derived from an EMBL/GenBank/DDBJ whole genome shotgun (WGS) entry which is preliminary data.</text>
</comment>
<sequence>MYALYKGEKILCMGTIYQIAEALNIKVRTVQYYGTNANRRKIKKRNSKNSRVLVEI</sequence>
<dbReference type="EMBL" id="JAIKTU010000004">
    <property type="protein sequence ID" value="MBY0755056.1"/>
    <property type="molecule type" value="Genomic_DNA"/>
</dbReference>
<proteinExistence type="predicted"/>
<dbReference type="RefSeq" id="WP_221860028.1">
    <property type="nucleotide sequence ID" value="NZ_JAIKTU010000004.1"/>
</dbReference>
<gene>
    <name evidence="1" type="ORF">K5V21_06265</name>
</gene>
<dbReference type="Proteomes" id="UP001299068">
    <property type="component" value="Unassembled WGS sequence"/>
</dbReference>
<name>A0ABS7KW56_CLOSR</name>
<organism evidence="1 2">
    <name type="scientific">Clostridium sardiniense</name>
    <name type="common">Clostridium absonum</name>
    <dbReference type="NCBI Taxonomy" id="29369"/>
    <lineage>
        <taxon>Bacteria</taxon>
        <taxon>Bacillati</taxon>
        <taxon>Bacillota</taxon>
        <taxon>Clostridia</taxon>
        <taxon>Eubacteriales</taxon>
        <taxon>Clostridiaceae</taxon>
        <taxon>Clostridium</taxon>
    </lineage>
</organism>
<reference evidence="1 2" key="1">
    <citation type="journal article" date="2021" name="Cell Host Microbe">
        <title>in vivo commensal control of Clostridioides difficile virulence.</title>
        <authorList>
            <person name="Girinathan B.P."/>
            <person name="Dibenedetto N."/>
            <person name="Worley J.N."/>
            <person name="Peltier J."/>
            <person name="Arrieta-Ortiz M.L."/>
            <person name="Rupa Christinal Immanuel S."/>
            <person name="Lavin R."/>
            <person name="Delaney M.L."/>
            <person name="Cummins C."/>
            <person name="Hoffmann M."/>
            <person name="Luo Y."/>
            <person name="Gonzalez-Escalona N."/>
            <person name="Allard M."/>
            <person name="Onderdonk A.B."/>
            <person name="Gerber G.K."/>
            <person name="Sonenshein A.L."/>
            <person name="Baliga N."/>
            <person name="Dupuy B."/>
            <person name="Bry L."/>
        </authorList>
    </citation>
    <scope>NUCLEOTIDE SEQUENCE [LARGE SCALE GENOMIC DNA]</scope>
    <source>
        <strain evidence="1 2">DSM 599</strain>
    </source>
</reference>
<protein>
    <recommendedName>
        <fullName evidence="3">HTH merR-type domain-containing protein</fullName>
    </recommendedName>
</protein>
<evidence type="ECO:0008006" key="3">
    <source>
        <dbReference type="Google" id="ProtNLM"/>
    </source>
</evidence>
<accession>A0ABS7KW56</accession>